<dbReference type="RefSeq" id="WP_344908736.1">
    <property type="nucleotide sequence ID" value="NZ_BAAAYO010000006.1"/>
</dbReference>
<name>A0ABV5W5T9_9BACL</name>
<comment type="caution">
    <text evidence="2">The sequence shown here is derived from an EMBL/GenBank/DDBJ whole genome shotgun (WGS) entry which is preliminary data.</text>
</comment>
<keyword evidence="1" id="KW-0812">Transmembrane</keyword>
<dbReference type="Proteomes" id="UP001589619">
    <property type="component" value="Unassembled WGS sequence"/>
</dbReference>
<protein>
    <recommendedName>
        <fullName evidence="4">DUF4825 domain-containing protein</fullName>
    </recommendedName>
</protein>
<feature type="transmembrane region" description="Helical" evidence="1">
    <location>
        <begin position="6"/>
        <end position="22"/>
    </location>
</feature>
<gene>
    <name evidence="2" type="ORF">ACFFNY_29135</name>
</gene>
<evidence type="ECO:0008006" key="4">
    <source>
        <dbReference type="Google" id="ProtNLM"/>
    </source>
</evidence>
<evidence type="ECO:0000313" key="3">
    <source>
        <dbReference type="Proteomes" id="UP001589619"/>
    </source>
</evidence>
<keyword evidence="1" id="KW-0472">Membrane</keyword>
<accession>A0ABV5W5T9</accession>
<sequence>MRTGDTFVIVLLIAAGLIWFYARGRHWYDKPRPMLAIPQQEEIFVPSDEAVRLLNAEGYEVAAGKTKLPVTVLLDGQELETRLFIDAFVLKEDELYIVKLARDRQPLEMTASAIRERLLVYSLLYPDAAGVLYVDTTLRSIRQITFEIERD</sequence>
<evidence type="ECO:0000256" key="1">
    <source>
        <dbReference type="SAM" id="Phobius"/>
    </source>
</evidence>
<organism evidence="2 3">
    <name type="scientific">Paenibacillus hodogayensis</name>
    <dbReference type="NCBI Taxonomy" id="279208"/>
    <lineage>
        <taxon>Bacteria</taxon>
        <taxon>Bacillati</taxon>
        <taxon>Bacillota</taxon>
        <taxon>Bacilli</taxon>
        <taxon>Bacillales</taxon>
        <taxon>Paenibacillaceae</taxon>
        <taxon>Paenibacillus</taxon>
    </lineage>
</organism>
<proteinExistence type="predicted"/>
<evidence type="ECO:0000313" key="2">
    <source>
        <dbReference type="EMBL" id="MFB9755663.1"/>
    </source>
</evidence>
<keyword evidence="3" id="KW-1185">Reference proteome</keyword>
<reference evidence="2 3" key="1">
    <citation type="submission" date="2024-09" db="EMBL/GenBank/DDBJ databases">
        <authorList>
            <person name="Sun Q."/>
            <person name="Mori K."/>
        </authorList>
    </citation>
    <scope>NUCLEOTIDE SEQUENCE [LARGE SCALE GENOMIC DNA]</scope>
    <source>
        <strain evidence="2 3">JCM 12520</strain>
    </source>
</reference>
<dbReference type="EMBL" id="JBHMAG010000018">
    <property type="protein sequence ID" value="MFB9755663.1"/>
    <property type="molecule type" value="Genomic_DNA"/>
</dbReference>
<keyword evidence="1" id="KW-1133">Transmembrane helix</keyword>